<keyword evidence="1" id="KW-0732">Signal</keyword>
<dbReference type="FunCoup" id="A0A669DCT1">
    <property type="interactions" value="814"/>
</dbReference>
<dbReference type="OMA" id="NDESMAH"/>
<proteinExistence type="predicted"/>
<feature type="signal peptide" evidence="1">
    <location>
        <begin position="1"/>
        <end position="19"/>
    </location>
</feature>
<evidence type="ECO:0000259" key="2">
    <source>
        <dbReference type="PROSITE" id="PS50041"/>
    </source>
</evidence>
<evidence type="ECO:0000313" key="4">
    <source>
        <dbReference type="Proteomes" id="UP000005207"/>
    </source>
</evidence>
<dbReference type="Gene3D" id="3.10.100.10">
    <property type="entry name" value="Mannose-Binding Protein A, subunit A"/>
    <property type="match status" value="1"/>
</dbReference>
<dbReference type="InterPro" id="IPR050111">
    <property type="entry name" value="C-type_lectin/snaclec_domain"/>
</dbReference>
<feature type="chain" id="PRO_5025631117" description="C-type lectin domain-containing protein" evidence="1">
    <location>
        <begin position="20"/>
        <end position="184"/>
    </location>
</feature>
<dbReference type="SMART" id="SM00034">
    <property type="entry name" value="CLECT"/>
    <property type="match status" value="1"/>
</dbReference>
<dbReference type="GeneTree" id="ENSGT00940000161814"/>
<dbReference type="InterPro" id="IPR001304">
    <property type="entry name" value="C-type_lectin-like"/>
</dbReference>
<dbReference type="Ensembl" id="ENSONIT00000070331.1">
    <property type="protein sequence ID" value="ENSONIP00000056125.1"/>
    <property type="gene ID" value="ENSONIG00000033630.1"/>
</dbReference>
<dbReference type="AlphaFoldDB" id="A0A669DCT1"/>
<dbReference type="Proteomes" id="UP000005207">
    <property type="component" value="Linkage group LG3"/>
</dbReference>
<reference evidence="4" key="1">
    <citation type="submission" date="2012-01" db="EMBL/GenBank/DDBJ databases">
        <title>The Genome Sequence of Oreochromis niloticus (Nile Tilapia).</title>
        <authorList>
            <consortium name="Broad Institute Genome Assembly Team"/>
            <consortium name="Broad Institute Sequencing Platform"/>
            <person name="Di Palma F."/>
            <person name="Johnson J."/>
            <person name="Lander E.S."/>
            <person name="Lindblad-Toh K."/>
        </authorList>
    </citation>
    <scope>NUCLEOTIDE SEQUENCE [LARGE SCALE GENOMIC DNA]</scope>
</reference>
<protein>
    <recommendedName>
        <fullName evidence="2">C-type lectin domain-containing protein</fullName>
    </recommendedName>
</protein>
<reference evidence="3" key="3">
    <citation type="submission" date="2025-09" db="UniProtKB">
        <authorList>
            <consortium name="Ensembl"/>
        </authorList>
    </citation>
    <scope>IDENTIFICATION</scope>
</reference>
<reference evidence="3" key="2">
    <citation type="submission" date="2025-08" db="UniProtKB">
        <authorList>
            <consortium name="Ensembl"/>
        </authorList>
    </citation>
    <scope>IDENTIFICATION</scope>
</reference>
<dbReference type="InterPro" id="IPR016187">
    <property type="entry name" value="CTDL_fold"/>
</dbReference>
<feature type="domain" description="C-type lectin" evidence="2">
    <location>
        <begin position="56"/>
        <end position="164"/>
    </location>
</feature>
<organism evidence="3 4">
    <name type="scientific">Oreochromis niloticus</name>
    <name type="common">Nile tilapia</name>
    <name type="synonym">Tilapia nilotica</name>
    <dbReference type="NCBI Taxonomy" id="8128"/>
    <lineage>
        <taxon>Eukaryota</taxon>
        <taxon>Metazoa</taxon>
        <taxon>Chordata</taxon>
        <taxon>Craniata</taxon>
        <taxon>Vertebrata</taxon>
        <taxon>Euteleostomi</taxon>
        <taxon>Actinopterygii</taxon>
        <taxon>Neopterygii</taxon>
        <taxon>Teleostei</taxon>
        <taxon>Neoteleostei</taxon>
        <taxon>Acanthomorphata</taxon>
        <taxon>Ovalentaria</taxon>
        <taxon>Cichlomorphae</taxon>
        <taxon>Cichliformes</taxon>
        <taxon>Cichlidae</taxon>
        <taxon>African cichlids</taxon>
        <taxon>Pseudocrenilabrinae</taxon>
        <taxon>Oreochromini</taxon>
        <taxon>Oreochromis</taxon>
    </lineage>
</organism>
<dbReference type="CDD" id="cd00037">
    <property type="entry name" value="CLECT"/>
    <property type="match status" value="1"/>
</dbReference>
<dbReference type="InParanoid" id="A0A669DCT1"/>
<keyword evidence="4" id="KW-1185">Reference proteome</keyword>
<evidence type="ECO:0000313" key="3">
    <source>
        <dbReference type="Ensembl" id="ENSONIP00000056125.1"/>
    </source>
</evidence>
<dbReference type="SUPFAM" id="SSF56436">
    <property type="entry name" value="C-type lectin-like"/>
    <property type="match status" value="1"/>
</dbReference>
<evidence type="ECO:0000256" key="1">
    <source>
        <dbReference type="SAM" id="SignalP"/>
    </source>
</evidence>
<accession>A0A669DCT1</accession>
<dbReference type="Pfam" id="PF00059">
    <property type="entry name" value="Lectin_C"/>
    <property type="match status" value="1"/>
</dbReference>
<name>A0A669DCT1_ORENI</name>
<dbReference type="InterPro" id="IPR016186">
    <property type="entry name" value="C-type_lectin-like/link_sf"/>
</dbReference>
<sequence length="184" mass="20630">MKLLTVSTLLCAMVSLGTAAARRAKVASNGTEPLIPAGEHHVAKRAASCPSGWTQYGNRCFLYNNHQMTWSQAQRICQTINANLASVHSYEEYQFIRGVISSATHESGLTWIGGSDAQQEGYWFWMDGTRFTFTQWCQGEPNNHRGNEHCLLVNFSGSKCWNDESMAHLTTKQIISYITKIICF</sequence>
<dbReference type="PROSITE" id="PS50041">
    <property type="entry name" value="C_TYPE_LECTIN_2"/>
    <property type="match status" value="1"/>
</dbReference>
<dbReference type="PANTHER" id="PTHR22803">
    <property type="entry name" value="MANNOSE, PHOSPHOLIPASE, LECTIN RECEPTOR RELATED"/>
    <property type="match status" value="1"/>
</dbReference>